<comment type="caution">
    <text evidence="1">The sequence shown here is derived from an EMBL/GenBank/DDBJ whole genome shotgun (WGS) entry which is preliminary data.</text>
</comment>
<accession>A0A822X5T2</accession>
<evidence type="ECO:0000313" key="2">
    <source>
        <dbReference type="Proteomes" id="UP000076205"/>
    </source>
</evidence>
<organism evidence="1 2">
    <name type="scientific">Enterobacter hormaechei</name>
    <dbReference type="NCBI Taxonomy" id="158836"/>
    <lineage>
        <taxon>Bacteria</taxon>
        <taxon>Pseudomonadati</taxon>
        <taxon>Pseudomonadota</taxon>
        <taxon>Gammaproteobacteria</taxon>
        <taxon>Enterobacterales</taxon>
        <taxon>Enterobacteriaceae</taxon>
        <taxon>Enterobacter</taxon>
        <taxon>Enterobacter cloacae complex</taxon>
    </lineage>
</organism>
<evidence type="ECO:0000313" key="1">
    <source>
        <dbReference type="EMBL" id="CZY13811.1"/>
    </source>
</evidence>
<gene>
    <name evidence="1" type="ORF">SAMEA2273352_04222</name>
</gene>
<dbReference type="EMBL" id="FJYW01000011">
    <property type="protein sequence ID" value="CZY13811.1"/>
    <property type="molecule type" value="Genomic_DNA"/>
</dbReference>
<dbReference type="AlphaFoldDB" id="A0A822X5T2"/>
<protein>
    <submittedName>
        <fullName evidence="1">Uncharacterized protein</fullName>
    </submittedName>
</protein>
<dbReference type="Pfam" id="PF20289">
    <property type="entry name" value="MComp1"/>
    <property type="match status" value="1"/>
</dbReference>
<name>A0A822X5T2_9ENTR</name>
<dbReference type="RefSeq" id="WP_063162150.1">
    <property type="nucleotide sequence ID" value="NZ_CP135494.1"/>
</dbReference>
<reference evidence="1 2" key="1">
    <citation type="submission" date="2016-03" db="EMBL/GenBank/DDBJ databases">
        <authorList>
            <consortium name="Pathogen Informatics"/>
        </authorList>
    </citation>
    <scope>NUCLEOTIDE SEQUENCE [LARGE SCALE GENOMIC DNA]</scope>
    <source>
        <strain evidence="2">e1424</strain>
    </source>
</reference>
<sequence>MPTIQELITAITQRAEGRYEVHVPDMNDMVSPSIDFGTAAVRLKRLKLVKAGWRTVLITECPYGVEYIQSAFRWAADVRDMLAEPQTVDLYMFMLIKGIESEDASRFETDDRFCRKIVLREGEDIDSFLDRSFLASLTPVSVGNEINDPLLASLSSLCQVHSWVKPHIEQWRELLLSEKTGDEVVQSLKTVTFGDKGRQ</sequence>
<proteinExistence type="predicted"/>
<dbReference type="Proteomes" id="UP000076205">
    <property type="component" value="Unassembled WGS sequence"/>
</dbReference>
<dbReference type="InterPro" id="IPR046905">
    <property type="entry name" value="ABC-3C_MC1"/>
</dbReference>